<name>F3ZXH3_MAHA5</name>
<dbReference type="HOGENOM" id="CLU_3292071_0_0_9"/>
<gene>
    <name evidence="1" type="ordered locus">Mahau_2497</name>
</gene>
<protein>
    <submittedName>
        <fullName evidence="1">Uncharacterized protein</fullName>
    </submittedName>
</protein>
<reference evidence="2" key="1">
    <citation type="submission" date="2010-11" db="EMBL/GenBank/DDBJ databases">
        <title>The complete genome of Mahella australiensis DSM 15567.</title>
        <authorList>
            <consortium name="US DOE Joint Genome Institute (JGI-PGF)"/>
            <person name="Lucas S."/>
            <person name="Copeland A."/>
            <person name="Lapidus A."/>
            <person name="Bruce D."/>
            <person name="Goodwin L."/>
            <person name="Pitluck S."/>
            <person name="Kyrpides N."/>
            <person name="Mavromatis K."/>
            <person name="Pagani I."/>
            <person name="Ivanova N."/>
            <person name="Teshima H."/>
            <person name="Brettin T."/>
            <person name="Detter J.C."/>
            <person name="Han C."/>
            <person name="Tapia R."/>
            <person name="Land M."/>
            <person name="Hauser L."/>
            <person name="Markowitz V."/>
            <person name="Cheng J.-F."/>
            <person name="Hugenholtz P."/>
            <person name="Woyke T."/>
            <person name="Wu D."/>
            <person name="Spring S."/>
            <person name="Pukall R."/>
            <person name="Steenblock K."/>
            <person name="Schneider S."/>
            <person name="Klenk H.-P."/>
            <person name="Eisen J.A."/>
        </authorList>
    </citation>
    <scope>NUCLEOTIDE SEQUENCE [LARGE SCALE GENOMIC DNA]</scope>
    <source>
        <strain evidence="2">DSM 15567 / CIP 107919 / 50-1 BON</strain>
    </source>
</reference>
<dbReference type="EMBL" id="CP002360">
    <property type="protein sequence ID" value="AEE97654.1"/>
    <property type="molecule type" value="Genomic_DNA"/>
</dbReference>
<reference evidence="1 2" key="2">
    <citation type="journal article" date="2011" name="Stand. Genomic Sci.">
        <title>Complete genome sequence of Mahella australiensis type strain (50-1 BON).</title>
        <authorList>
            <person name="Sikorski J."/>
            <person name="Teshima H."/>
            <person name="Nolan M."/>
            <person name="Lucas S."/>
            <person name="Hammon N."/>
            <person name="Deshpande S."/>
            <person name="Cheng J.F."/>
            <person name="Pitluck S."/>
            <person name="Liolios K."/>
            <person name="Pagani I."/>
            <person name="Ivanova N."/>
            <person name="Huntemann M."/>
            <person name="Mavromatis K."/>
            <person name="Ovchinikova G."/>
            <person name="Pati A."/>
            <person name="Tapia R."/>
            <person name="Han C."/>
            <person name="Goodwin L."/>
            <person name="Chen A."/>
            <person name="Palaniappan K."/>
            <person name="Land M."/>
            <person name="Hauser L."/>
            <person name="Ngatchou-Djao O.D."/>
            <person name="Rohde M."/>
            <person name="Pukall R."/>
            <person name="Spring S."/>
            <person name="Abt B."/>
            <person name="Goker M."/>
            <person name="Detter J.C."/>
            <person name="Woyke T."/>
            <person name="Bristow J."/>
            <person name="Markowitz V."/>
            <person name="Hugenholtz P."/>
            <person name="Eisen J.A."/>
            <person name="Kyrpides N.C."/>
            <person name="Klenk H.P."/>
            <person name="Lapidus A."/>
        </authorList>
    </citation>
    <scope>NUCLEOTIDE SEQUENCE [LARGE SCALE GENOMIC DNA]</scope>
    <source>
        <strain evidence="2">DSM 15567 / CIP 107919 / 50-1 BON</strain>
    </source>
</reference>
<keyword evidence="2" id="KW-1185">Reference proteome</keyword>
<dbReference type="KEGG" id="mas:Mahau_2497"/>
<evidence type="ECO:0000313" key="1">
    <source>
        <dbReference type="EMBL" id="AEE97654.1"/>
    </source>
</evidence>
<dbReference type="Proteomes" id="UP000008457">
    <property type="component" value="Chromosome"/>
</dbReference>
<organism evidence="1 2">
    <name type="scientific">Mahella australiensis (strain DSM 15567 / CIP 107919 / 50-1 BON)</name>
    <dbReference type="NCBI Taxonomy" id="697281"/>
    <lineage>
        <taxon>Bacteria</taxon>
        <taxon>Bacillati</taxon>
        <taxon>Bacillota</taxon>
        <taxon>Clostridia</taxon>
        <taxon>Thermoanaerobacterales</taxon>
        <taxon>Thermoanaerobacterales Family IV. Incertae Sedis</taxon>
        <taxon>Mahella</taxon>
    </lineage>
</organism>
<proteinExistence type="predicted"/>
<sequence length="40" mass="4969">MLFIGKEHRRFFNKKVPSLDFNTIFRKPAQTRAFLFQKYF</sequence>
<dbReference type="AlphaFoldDB" id="F3ZXH3"/>
<evidence type="ECO:0000313" key="2">
    <source>
        <dbReference type="Proteomes" id="UP000008457"/>
    </source>
</evidence>
<accession>F3ZXH3</accession>